<accession>A0AAZ3NWA0</accession>
<evidence type="ECO:0000313" key="5">
    <source>
        <dbReference type="Ensembl" id="ENSOTSP00005108732.1"/>
    </source>
</evidence>
<evidence type="ECO:0000313" key="6">
    <source>
        <dbReference type="Proteomes" id="UP000694402"/>
    </source>
</evidence>
<dbReference type="Proteomes" id="UP000694402">
    <property type="component" value="Unassembled WGS sequence"/>
</dbReference>
<dbReference type="GeneTree" id="ENSGT00980000202504"/>
<dbReference type="SUPFAM" id="SSF48592">
    <property type="entry name" value="GroEL equatorial domain-like"/>
    <property type="match status" value="1"/>
</dbReference>
<dbReference type="AlphaFoldDB" id="A0AAZ3NWA0"/>
<dbReference type="Ensembl" id="ENSOTST00005182102.1">
    <property type="protein sequence ID" value="ENSOTSP00005108732.1"/>
    <property type="gene ID" value="ENSOTSG00005008338.2"/>
</dbReference>
<keyword evidence="2" id="KW-0067">ATP-binding</keyword>
<dbReference type="InterPro" id="IPR017998">
    <property type="entry name" value="Chaperone_TCP-1"/>
</dbReference>
<evidence type="ECO:0000256" key="4">
    <source>
        <dbReference type="SAM" id="MobiDB-lite"/>
    </source>
</evidence>
<dbReference type="Pfam" id="PF00118">
    <property type="entry name" value="Cpn60_TCP1"/>
    <property type="match status" value="2"/>
</dbReference>
<feature type="compositionally biased region" description="Basic residues" evidence="4">
    <location>
        <begin position="277"/>
        <end position="286"/>
    </location>
</feature>
<reference evidence="5" key="2">
    <citation type="submission" date="2025-08" db="UniProtKB">
        <authorList>
            <consortium name="Ensembl"/>
        </authorList>
    </citation>
    <scope>IDENTIFICATION</scope>
</reference>
<reference evidence="6" key="1">
    <citation type="journal article" date="2018" name="PLoS ONE">
        <title>Chinook salmon (Oncorhynchus tshawytscha) genome and transcriptome.</title>
        <authorList>
            <person name="Christensen K.A."/>
            <person name="Leong J.S."/>
            <person name="Sakhrani D."/>
            <person name="Biagi C.A."/>
            <person name="Minkley D.R."/>
            <person name="Withler R.E."/>
            <person name="Rondeau E.B."/>
            <person name="Koop B.F."/>
            <person name="Devlin R.H."/>
        </authorList>
    </citation>
    <scope>NUCLEOTIDE SEQUENCE [LARGE SCALE GENOMIC DNA]</scope>
</reference>
<dbReference type="InterPro" id="IPR002423">
    <property type="entry name" value="Cpn60/GroEL/TCP-1"/>
</dbReference>
<evidence type="ECO:0000256" key="2">
    <source>
        <dbReference type="ARBA" id="ARBA00022840"/>
    </source>
</evidence>
<feature type="region of interest" description="Disordered" evidence="4">
    <location>
        <begin position="277"/>
        <end position="300"/>
    </location>
</feature>
<dbReference type="GO" id="GO:0005524">
    <property type="term" value="F:ATP binding"/>
    <property type="evidence" value="ECO:0007669"/>
    <property type="project" value="UniProtKB-KW"/>
</dbReference>
<keyword evidence="6" id="KW-1185">Reference proteome</keyword>
<gene>
    <name evidence="5" type="primary">APP</name>
</gene>
<dbReference type="InterPro" id="IPR027410">
    <property type="entry name" value="TCP-1-like_intermed_sf"/>
</dbReference>
<dbReference type="GO" id="GO:0140662">
    <property type="term" value="F:ATP-dependent protein folding chaperone"/>
    <property type="evidence" value="ECO:0007669"/>
    <property type="project" value="InterPro"/>
</dbReference>
<keyword evidence="3" id="KW-0143">Chaperone</keyword>
<name>A0AAZ3NWA0_ONCTS</name>
<dbReference type="Gene3D" id="3.30.260.10">
    <property type="entry name" value="TCP-1-like chaperonin intermediate domain"/>
    <property type="match status" value="1"/>
</dbReference>
<feature type="region of interest" description="Disordered" evidence="4">
    <location>
        <begin position="1"/>
        <end position="27"/>
    </location>
</feature>
<reference evidence="5" key="3">
    <citation type="submission" date="2025-09" db="UniProtKB">
        <authorList>
            <consortium name="Ensembl"/>
        </authorList>
    </citation>
    <scope>IDENTIFICATION</scope>
</reference>
<proteinExistence type="predicted"/>
<sequence length="482" mass="51687">MIIDDHTPATDTPKIPKIPSWPGIPKQRPQEALHVEPIVALGQRLRPCYGPRGLVKSLLFRFPHGFSSSPVTSPDTLSVLTHMALEDPSALTLASAASTQAREHGDGAGMVLLLAASLLTQAKDLLTLGVTGAEIQGGYRQACGRALALLEGMACGALKDPREELDVRAILGPFLSSWQPGFEALLSGVVARCCVHSWRPITSGDRGEVWEGVTFDPSCVRVCTVLEKAIPDQGSETEDGQIETDGEELIQTKGEGEERTGVEEIYKHITSVRSAQRRRRLHRPKGHLTSPTTHHHHSLVEEPLDEEACCKVTVTVRSPDQALLISAEAALRASLRVYCSLLAEPRVVPGAGASEVGLAAGLTQNGLTLVGMEQLAVHAFAQALLEPVKALGENGGTPAELAVLRGYKRRWKGKMDGTKGAYRGVLDRLGCKASAIEKATKASLVVLTELLIPAPTPATCPPCPHGDRTHLGRREWMGGWIN</sequence>
<evidence type="ECO:0000256" key="1">
    <source>
        <dbReference type="ARBA" id="ARBA00022741"/>
    </source>
</evidence>
<evidence type="ECO:0000256" key="3">
    <source>
        <dbReference type="ARBA" id="ARBA00023186"/>
    </source>
</evidence>
<dbReference type="Gene3D" id="1.10.560.10">
    <property type="entry name" value="GroEL-like equatorial domain"/>
    <property type="match status" value="2"/>
</dbReference>
<protein>
    <submittedName>
        <fullName evidence="5">Uncharacterized protein</fullName>
    </submittedName>
</protein>
<dbReference type="PANTHER" id="PTHR11353">
    <property type="entry name" value="CHAPERONIN"/>
    <property type="match status" value="1"/>
</dbReference>
<keyword evidence="1" id="KW-0547">Nucleotide-binding</keyword>
<dbReference type="InterPro" id="IPR027413">
    <property type="entry name" value="GROEL-like_equatorial_sf"/>
</dbReference>
<organism evidence="5 6">
    <name type="scientific">Oncorhynchus tshawytscha</name>
    <name type="common">Chinook salmon</name>
    <name type="synonym">Salmo tshawytscha</name>
    <dbReference type="NCBI Taxonomy" id="74940"/>
    <lineage>
        <taxon>Eukaryota</taxon>
        <taxon>Metazoa</taxon>
        <taxon>Chordata</taxon>
        <taxon>Craniata</taxon>
        <taxon>Vertebrata</taxon>
        <taxon>Euteleostomi</taxon>
        <taxon>Actinopterygii</taxon>
        <taxon>Neopterygii</taxon>
        <taxon>Teleostei</taxon>
        <taxon>Protacanthopterygii</taxon>
        <taxon>Salmoniformes</taxon>
        <taxon>Salmonidae</taxon>
        <taxon>Salmoninae</taxon>
        <taxon>Oncorhynchus</taxon>
    </lineage>
</organism>